<organism evidence="4">
    <name type="scientific">Agromyces sp. G08B096</name>
    <dbReference type="NCBI Taxonomy" id="3156399"/>
    <lineage>
        <taxon>Bacteria</taxon>
        <taxon>Bacillati</taxon>
        <taxon>Actinomycetota</taxon>
        <taxon>Actinomycetes</taxon>
        <taxon>Micrococcales</taxon>
        <taxon>Microbacteriaceae</taxon>
        <taxon>Agromyces</taxon>
    </lineage>
</organism>
<dbReference type="CDD" id="cd04301">
    <property type="entry name" value="NAT_SF"/>
    <property type="match status" value="1"/>
</dbReference>
<evidence type="ECO:0000256" key="2">
    <source>
        <dbReference type="SAM" id="MobiDB-lite"/>
    </source>
</evidence>
<dbReference type="AlphaFoldDB" id="A0AAU7WA85"/>
<dbReference type="PANTHER" id="PTHR13947:SF37">
    <property type="entry name" value="LD18367P"/>
    <property type="match status" value="1"/>
</dbReference>
<dbReference type="Gene3D" id="3.40.630.30">
    <property type="match status" value="1"/>
</dbReference>
<dbReference type="Pfam" id="PF00583">
    <property type="entry name" value="Acetyltransf_1"/>
    <property type="match status" value="1"/>
</dbReference>
<dbReference type="RefSeq" id="WP_350349376.1">
    <property type="nucleotide sequence ID" value="NZ_CP158374.1"/>
</dbReference>
<dbReference type="PROSITE" id="PS51186">
    <property type="entry name" value="GNAT"/>
    <property type="match status" value="1"/>
</dbReference>
<protein>
    <submittedName>
        <fullName evidence="4">GNAT family N-acetyltransferase</fullName>
    </submittedName>
</protein>
<feature type="region of interest" description="Disordered" evidence="2">
    <location>
        <begin position="177"/>
        <end position="197"/>
    </location>
</feature>
<dbReference type="InterPro" id="IPR000182">
    <property type="entry name" value="GNAT_dom"/>
</dbReference>
<gene>
    <name evidence="4" type="ORF">ABIQ69_05510</name>
</gene>
<dbReference type="InterPro" id="IPR050769">
    <property type="entry name" value="NAT_camello-type"/>
</dbReference>
<feature type="domain" description="N-acetyltransferase" evidence="3">
    <location>
        <begin position="9"/>
        <end position="171"/>
    </location>
</feature>
<evidence type="ECO:0000259" key="3">
    <source>
        <dbReference type="PROSITE" id="PS51186"/>
    </source>
</evidence>
<evidence type="ECO:0000313" key="4">
    <source>
        <dbReference type="EMBL" id="XBX83373.1"/>
    </source>
</evidence>
<sequence>MPGTDRSPVRVRLMHDEETDAVVDLVLGAYAGDFELADGYRADIVAVAERAAEHQVWVAVDAVDGTLLGTVSTPRAGRAISPLAREGELDFRFLGVAHAARRSGIGEVLVAHVVGLARQRGLGRVVLNTGPDMIAAHRLYERLGFARLPEREYRFERADGSGFLMMAYGIEIGQVDPPEASDPLADPGELSAASSAR</sequence>
<dbReference type="EMBL" id="CP158374">
    <property type="protein sequence ID" value="XBX83373.1"/>
    <property type="molecule type" value="Genomic_DNA"/>
</dbReference>
<dbReference type="PANTHER" id="PTHR13947">
    <property type="entry name" value="GNAT FAMILY N-ACETYLTRANSFERASE"/>
    <property type="match status" value="1"/>
</dbReference>
<reference evidence="4" key="1">
    <citation type="submission" date="2024-05" db="EMBL/GenBank/DDBJ databases">
        <authorList>
            <person name="Yu L."/>
        </authorList>
    </citation>
    <scope>NUCLEOTIDE SEQUENCE</scope>
    <source>
        <strain evidence="4">G08B096</strain>
    </source>
</reference>
<keyword evidence="1" id="KW-0808">Transferase</keyword>
<accession>A0AAU7WA85</accession>
<evidence type="ECO:0000256" key="1">
    <source>
        <dbReference type="ARBA" id="ARBA00022679"/>
    </source>
</evidence>
<name>A0AAU7WA85_9MICO</name>
<proteinExistence type="predicted"/>
<dbReference type="SUPFAM" id="SSF55729">
    <property type="entry name" value="Acyl-CoA N-acyltransferases (Nat)"/>
    <property type="match status" value="1"/>
</dbReference>
<dbReference type="GO" id="GO:0008080">
    <property type="term" value="F:N-acetyltransferase activity"/>
    <property type="evidence" value="ECO:0007669"/>
    <property type="project" value="InterPro"/>
</dbReference>
<dbReference type="InterPro" id="IPR016181">
    <property type="entry name" value="Acyl_CoA_acyltransferase"/>
</dbReference>